<dbReference type="RefSeq" id="XP_040763923.1">
    <property type="nucleotide sequence ID" value="XM_040907074.1"/>
</dbReference>
<dbReference type="GeneID" id="63824103"/>
<dbReference type="STRING" id="1314785.A0A165E3I6"/>
<dbReference type="EMBL" id="KV427626">
    <property type="protein sequence ID" value="KZT06183.1"/>
    <property type="molecule type" value="Genomic_DNA"/>
</dbReference>
<reference evidence="1 2" key="1">
    <citation type="journal article" date="2016" name="Mol. Biol. Evol.">
        <title>Comparative Genomics of Early-Diverging Mushroom-Forming Fungi Provides Insights into the Origins of Lignocellulose Decay Capabilities.</title>
        <authorList>
            <person name="Nagy L.G."/>
            <person name="Riley R."/>
            <person name="Tritt A."/>
            <person name="Adam C."/>
            <person name="Daum C."/>
            <person name="Floudas D."/>
            <person name="Sun H."/>
            <person name="Yadav J.S."/>
            <person name="Pangilinan J."/>
            <person name="Larsson K.H."/>
            <person name="Matsuura K."/>
            <person name="Barry K."/>
            <person name="Labutti K."/>
            <person name="Kuo R."/>
            <person name="Ohm R.A."/>
            <person name="Bhattacharya S.S."/>
            <person name="Shirouzu T."/>
            <person name="Yoshinaga Y."/>
            <person name="Martin F.M."/>
            <person name="Grigoriev I.V."/>
            <person name="Hibbett D.S."/>
        </authorList>
    </citation>
    <scope>NUCLEOTIDE SEQUENCE [LARGE SCALE GENOMIC DNA]</scope>
    <source>
        <strain evidence="1 2">93-53</strain>
    </source>
</reference>
<evidence type="ECO:0000313" key="2">
    <source>
        <dbReference type="Proteomes" id="UP000076871"/>
    </source>
</evidence>
<organism evidence="1 2">
    <name type="scientific">Laetiporus sulphureus 93-53</name>
    <dbReference type="NCBI Taxonomy" id="1314785"/>
    <lineage>
        <taxon>Eukaryota</taxon>
        <taxon>Fungi</taxon>
        <taxon>Dikarya</taxon>
        <taxon>Basidiomycota</taxon>
        <taxon>Agaricomycotina</taxon>
        <taxon>Agaricomycetes</taxon>
        <taxon>Polyporales</taxon>
        <taxon>Laetiporus</taxon>
    </lineage>
</organism>
<accession>A0A165E3I6</accession>
<gene>
    <name evidence="1" type="ORF">LAESUDRAFT_714528</name>
</gene>
<dbReference type="OrthoDB" id="2749329at2759"/>
<protein>
    <recommendedName>
        <fullName evidence="3">Retrotransposon gag domain-containing protein</fullName>
    </recommendedName>
</protein>
<sequence>MVKTLDLAGMEAMEARVLNDLVKEVKVEDLVELGTTLPENTVLKNIKDLPKPNKYDGEDNREMFDSWLKSLLRWMCLTRLGGPNLDEECLQMLGQYLKGAASEWYNDTIDDIDVDAQLWSFVEALCMLFRQFLHFASTISAADHFEVVMYLKQGGVVGLHDTLTKYAKCMPIPPDDYAFAHQFMDTLPDEIHVPLLCNQNVLIEGTKFQDLLQLAH</sequence>
<keyword evidence="2" id="KW-1185">Reference proteome</keyword>
<dbReference type="Proteomes" id="UP000076871">
    <property type="component" value="Unassembled WGS sequence"/>
</dbReference>
<evidence type="ECO:0008006" key="3">
    <source>
        <dbReference type="Google" id="ProtNLM"/>
    </source>
</evidence>
<proteinExistence type="predicted"/>
<name>A0A165E3I6_9APHY</name>
<evidence type="ECO:0000313" key="1">
    <source>
        <dbReference type="EMBL" id="KZT06183.1"/>
    </source>
</evidence>
<dbReference type="AlphaFoldDB" id="A0A165E3I6"/>
<dbReference type="InParanoid" id="A0A165E3I6"/>